<feature type="non-terminal residue" evidence="1">
    <location>
        <position position="1"/>
    </location>
</feature>
<dbReference type="Proteomes" id="UP000601435">
    <property type="component" value="Unassembled WGS sequence"/>
</dbReference>
<evidence type="ECO:0000313" key="1">
    <source>
        <dbReference type="EMBL" id="CAE7458187.1"/>
    </source>
</evidence>
<evidence type="ECO:0000313" key="2">
    <source>
        <dbReference type="Proteomes" id="UP000601435"/>
    </source>
</evidence>
<reference evidence="1" key="1">
    <citation type="submission" date="2021-02" db="EMBL/GenBank/DDBJ databases">
        <authorList>
            <person name="Dougan E. K."/>
            <person name="Rhodes N."/>
            <person name="Thang M."/>
            <person name="Chan C."/>
        </authorList>
    </citation>
    <scope>NUCLEOTIDE SEQUENCE</scope>
</reference>
<protein>
    <submittedName>
        <fullName evidence="1">Uncharacterized protein</fullName>
    </submittedName>
</protein>
<dbReference type="OrthoDB" id="409255at2759"/>
<gene>
    <name evidence="1" type="ORF">SNEC2469_LOCUS12777</name>
</gene>
<organism evidence="1 2">
    <name type="scientific">Symbiodinium necroappetens</name>
    <dbReference type="NCBI Taxonomy" id="1628268"/>
    <lineage>
        <taxon>Eukaryota</taxon>
        <taxon>Sar</taxon>
        <taxon>Alveolata</taxon>
        <taxon>Dinophyceae</taxon>
        <taxon>Suessiales</taxon>
        <taxon>Symbiodiniaceae</taxon>
        <taxon>Symbiodinium</taxon>
    </lineage>
</organism>
<comment type="caution">
    <text evidence="1">The sequence shown here is derived from an EMBL/GenBank/DDBJ whole genome shotgun (WGS) entry which is preliminary data.</text>
</comment>
<dbReference type="EMBL" id="CAJNJA010020331">
    <property type="protein sequence ID" value="CAE7458187.1"/>
    <property type="molecule type" value="Genomic_DNA"/>
</dbReference>
<name>A0A812RWA2_9DINO</name>
<keyword evidence="2" id="KW-1185">Reference proteome</keyword>
<proteinExistence type="predicted"/>
<dbReference type="AlphaFoldDB" id="A0A812RWA2"/>
<accession>A0A812RWA2</accession>
<sequence length="173" mass="19345">MHPRHWTGNGFAGHVQYVPYIGTDPLRPGVKFERDMQISTMPMENGKPLNISQMTRSASMVKFVSGVDERERQAHDTAMAANRELRAVACTLHREEDGHNHYRNQVELNQQRQDRIRKVAEALPGMRAAGVASINPRMGTCGSLPDLTTLRGRAGFGDWRTSTPWAHGGDWAP</sequence>